<sequence>MLSRLILVCFSLSSALSPLTTHIRTTPNGYGSSVHARISTILTSYEDTQQHHPPRIEARKSGCYRDWHPRGRRGTQWNDGGCRNGLGTLLHMHTLQTMKANKDDLSTLDRKLRNLITNIKTFGAGGDMEKRLTKLSSDLEAIAGDCKSLADKGQSTLFFRSKDYKQNIGDIKNLITSHLHNFT</sequence>
<keyword evidence="1" id="KW-0732">Signal</keyword>
<reference evidence="2" key="1">
    <citation type="submission" date="2023-03" db="EMBL/GenBank/DDBJ databases">
        <title>Massive genome expansion in bonnet fungi (Mycena s.s.) driven by repeated elements and novel gene families across ecological guilds.</title>
        <authorList>
            <consortium name="Lawrence Berkeley National Laboratory"/>
            <person name="Harder C.B."/>
            <person name="Miyauchi S."/>
            <person name="Viragh M."/>
            <person name="Kuo A."/>
            <person name="Thoen E."/>
            <person name="Andreopoulos B."/>
            <person name="Lu D."/>
            <person name="Skrede I."/>
            <person name="Drula E."/>
            <person name="Henrissat B."/>
            <person name="Morin E."/>
            <person name="Kohler A."/>
            <person name="Barry K."/>
            <person name="LaButti K."/>
            <person name="Morin E."/>
            <person name="Salamov A."/>
            <person name="Lipzen A."/>
            <person name="Mereny Z."/>
            <person name="Hegedus B."/>
            <person name="Baldrian P."/>
            <person name="Stursova M."/>
            <person name="Weitz H."/>
            <person name="Taylor A."/>
            <person name="Grigoriev I.V."/>
            <person name="Nagy L.G."/>
            <person name="Martin F."/>
            <person name="Kauserud H."/>
        </authorList>
    </citation>
    <scope>NUCLEOTIDE SEQUENCE</scope>
    <source>
        <strain evidence="2">CBHHK182m</strain>
    </source>
</reference>
<comment type="caution">
    <text evidence="2">The sequence shown here is derived from an EMBL/GenBank/DDBJ whole genome shotgun (WGS) entry which is preliminary data.</text>
</comment>
<proteinExistence type="predicted"/>
<keyword evidence="3" id="KW-1185">Reference proteome</keyword>
<gene>
    <name evidence="2" type="ORF">B0H16DRAFT_1448502</name>
</gene>
<organism evidence="2 3">
    <name type="scientific">Mycena metata</name>
    <dbReference type="NCBI Taxonomy" id="1033252"/>
    <lineage>
        <taxon>Eukaryota</taxon>
        <taxon>Fungi</taxon>
        <taxon>Dikarya</taxon>
        <taxon>Basidiomycota</taxon>
        <taxon>Agaricomycotina</taxon>
        <taxon>Agaricomycetes</taxon>
        <taxon>Agaricomycetidae</taxon>
        <taxon>Agaricales</taxon>
        <taxon>Marasmiineae</taxon>
        <taxon>Mycenaceae</taxon>
        <taxon>Mycena</taxon>
    </lineage>
</organism>
<name>A0AAD7NWN8_9AGAR</name>
<evidence type="ECO:0000313" key="3">
    <source>
        <dbReference type="Proteomes" id="UP001215598"/>
    </source>
</evidence>
<feature type="chain" id="PRO_5041986388" evidence="1">
    <location>
        <begin position="16"/>
        <end position="183"/>
    </location>
</feature>
<dbReference type="Proteomes" id="UP001215598">
    <property type="component" value="Unassembled WGS sequence"/>
</dbReference>
<feature type="signal peptide" evidence="1">
    <location>
        <begin position="1"/>
        <end position="15"/>
    </location>
</feature>
<dbReference type="AlphaFoldDB" id="A0AAD7NWN8"/>
<protein>
    <submittedName>
        <fullName evidence="2">Uncharacterized protein</fullName>
    </submittedName>
</protein>
<accession>A0AAD7NWN8</accession>
<evidence type="ECO:0000256" key="1">
    <source>
        <dbReference type="SAM" id="SignalP"/>
    </source>
</evidence>
<evidence type="ECO:0000313" key="2">
    <source>
        <dbReference type="EMBL" id="KAJ7778953.1"/>
    </source>
</evidence>
<dbReference type="EMBL" id="JARKIB010000006">
    <property type="protein sequence ID" value="KAJ7778953.1"/>
    <property type="molecule type" value="Genomic_DNA"/>
</dbReference>